<dbReference type="Proteomes" id="UP001732700">
    <property type="component" value="Unassembled WGS sequence"/>
</dbReference>
<name>A0ACD6AQ30_AVESA</name>
<evidence type="ECO:0000313" key="1">
    <source>
        <dbReference type="EnsemblPlants" id="AVESA.00010b.r2.UnG1402450.1.CDS"/>
    </source>
</evidence>
<dbReference type="EnsemblPlants" id="AVESA.00010b.r2.UnG1402450.1">
    <property type="protein sequence ID" value="AVESA.00010b.r2.UnG1402450.1.CDS"/>
    <property type="gene ID" value="AVESA.00010b.r2.UnG1402450"/>
</dbReference>
<proteinExistence type="predicted"/>
<reference evidence="1" key="1">
    <citation type="submission" date="2025-09" db="UniProtKB">
        <authorList>
            <consortium name="EnsemblPlants"/>
        </authorList>
    </citation>
    <scope>IDENTIFICATION</scope>
</reference>
<protein>
    <submittedName>
        <fullName evidence="1">Uncharacterized protein</fullName>
    </submittedName>
</protein>
<keyword evidence="2" id="KW-1185">Reference proteome</keyword>
<sequence>MEDLVGRAVKKAFPGFGVFSGVVESYDAQAGYFRVLYEDGDSEEVDGDEMASILVGAPMPPHPETPGGSAGKRPKKRRRGDEESPQPAALVNGLSNGEVLATPAGRRGGAGNGVVMAETGDKKRRVDPGPESSRPVRRSARQAKAAALAAEMEAAASVAAAAEAAETSAADSVSPSPIAATPQQSNRKRQRANGSSRYRSVARDLEDAAADRLPPKPELPPSSQGLDLEGLPVLDVFQVYSCLRSFSKQLFLSPFALDTYVSALRCMHVNPLIDWVHFALLRSLKSHLEDLAHEGDPPAIHCIRNLNWELLDLATWPIYLAEYLLTRGSELRYGLKLTDLKLLDTEYSRQPATVKLELLRSLCDDVIEIEAIRSELGSRMSELDGNDDGCRSTGVRRKKRGSPVKALADSSQPPEGSDVVDDGNSDECYLCGMEGNLLCCDGCPSAFHSKCVGVVEGLLPEGEWYCPECSIQKNNGSRNMSKLVRGAEVLGMDPHGRLYFGSCGYLLVVDSCDADSPCHYYGQADLHSLATVLIHHSYNSIVNVISLFRDIATETSNINGRYENSKECSTSENGTDCRKSSMKQPRKHEQCTIKKDSSSKQLDSGKVCTSNSDEDTSRHNEKPNAASQHNAFSANKDSCISQQDDVCLHVNGLSAENQKGSSPQSEKSDCYLHFGPASYINYYSFGQIAALAAAELKHKLSENVEGKKHGQDAVSFWLKTICKKYVNIFSLNDRKLSTELLKEKCGWCNSCQISGGSDCIFRVTDVKCMESPKPCAVGLLSEKYQESHIVLATHNILSIEERLNGLLSGPWQNPQYSIYWRKAVLKASDVSSLKQPLLMLESSLRRVAFSGDWQKPADSVEVVGSAAHILVRSSNKSLGDAIARKPGKKPLIVELKVDSRDVGVYWWRGGTLSRQVFHWKRLPQSLACKCARQAGRKKIPTIVYPEGSQFARRLKYIAWRAAVEMAQNVSQLILQIKELELNIKWAEILRTLSSAVSTKETQKIARLFKKVIIRRKHIEATNVEYLLDFGKRENIPPVVAKHGIKFEEPSSERNRYWLSESHVPLSLLKAYEAKGITRSLKKIDKDDLPKNMTDFRSKKPKRSVFDDLLEKAKKQPSRLCGQCYKTVIDRYGNKSIFFSI</sequence>
<accession>A0ACD6AQ30</accession>
<organism evidence="1 2">
    <name type="scientific">Avena sativa</name>
    <name type="common">Oat</name>
    <dbReference type="NCBI Taxonomy" id="4498"/>
    <lineage>
        <taxon>Eukaryota</taxon>
        <taxon>Viridiplantae</taxon>
        <taxon>Streptophyta</taxon>
        <taxon>Embryophyta</taxon>
        <taxon>Tracheophyta</taxon>
        <taxon>Spermatophyta</taxon>
        <taxon>Magnoliopsida</taxon>
        <taxon>Liliopsida</taxon>
        <taxon>Poales</taxon>
        <taxon>Poaceae</taxon>
        <taxon>BOP clade</taxon>
        <taxon>Pooideae</taxon>
        <taxon>Poodae</taxon>
        <taxon>Poeae</taxon>
        <taxon>Poeae Chloroplast Group 1 (Aveneae type)</taxon>
        <taxon>Aveninae</taxon>
        <taxon>Avena</taxon>
    </lineage>
</organism>
<evidence type="ECO:0000313" key="2">
    <source>
        <dbReference type="Proteomes" id="UP001732700"/>
    </source>
</evidence>